<evidence type="ECO:0000256" key="1">
    <source>
        <dbReference type="SAM" id="Phobius"/>
    </source>
</evidence>
<dbReference type="InterPro" id="IPR036259">
    <property type="entry name" value="MFS_trans_sf"/>
</dbReference>
<feature type="transmembrane region" description="Helical" evidence="1">
    <location>
        <begin position="30"/>
        <end position="49"/>
    </location>
</feature>
<dbReference type="VEuPathDB" id="FungiDB:BD410DRAFT_781394"/>
<sequence>MAIISAFACLGASLLPFMTGAISNVAGPQVVTYITVALSGVMTITWFMFPSRPPVPFNYGV</sequence>
<dbReference type="OrthoDB" id="413079at2759"/>
<evidence type="ECO:0000313" key="3">
    <source>
        <dbReference type="Proteomes" id="UP000294933"/>
    </source>
</evidence>
<dbReference type="Proteomes" id="UP000294933">
    <property type="component" value="Unassembled WGS sequence"/>
</dbReference>
<organism evidence="2 3">
    <name type="scientific">Rickenella mellea</name>
    <dbReference type="NCBI Taxonomy" id="50990"/>
    <lineage>
        <taxon>Eukaryota</taxon>
        <taxon>Fungi</taxon>
        <taxon>Dikarya</taxon>
        <taxon>Basidiomycota</taxon>
        <taxon>Agaricomycotina</taxon>
        <taxon>Agaricomycetes</taxon>
        <taxon>Hymenochaetales</taxon>
        <taxon>Rickenellaceae</taxon>
        <taxon>Rickenella</taxon>
    </lineage>
</organism>
<accession>A0A4Y7QPF5</accession>
<reference evidence="2 3" key="1">
    <citation type="submission" date="2018-06" db="EMBL/GenBank/DDBJ databases">
        <title>A transcriptomic atlas of mushroom development highlights an independent origin of complex multicellularity.</title>
        <authorList>
            <consortium name="DOE Joint Genome Institute"/>
            <person name="Krizsan K."/>
            <person name="Almasi E."/>
            <person name="Merenyi Z."/>
            <person name="Sahu N."/>
            <person name="Viragh M."/>
            <person name="Koszo T."/>
            <person name="Mondo S."/>
            <person name="Kiss B."/>
            <person name="Balint B."/>
            <person name="Kues U."/>
            <person name="Barry K."/>
            <person name="Hegedus J.C."/>
            <person name="Henrissat B."/>
            <person name="Johnson J."/>
            <person name="Lipzen A."/>
            <person name="Ohm R."/>
            <person name="Nagy I."/>
            <person name="Pangilinan J."/>
            <person name="Yan J."/>
            <person name="Xiong Y."/>
            <person name="Grigoriev I.V."/>
            <person name="Hibbett D.S."/>
            <person name="Nagy L.G."/>
        </authorList>
    </citation>
    <scope>NUCLEOTIDE SEQUENCE [LARGE SCALE GENOMIC DNA]</scope>
    <source>
        <strain evidence="2 3">SZMC22713</strain>
    </source>
</reference>
<gene>
    <name evidence="2" type="ORF">BD410DRAFT_781394</name>
</gene>
<proteinExistence type="predicted"/>
<keyword evidence="1" id="KW-0812">Transmembrane</keyword>
<evidence type="ECO:0000313" key="2">
    <source>
        <dbReference type="EMBL" id="TDL28840.1"/>
    </source>
</evidence>
<keyword evidence="3" id="KW-1185">Reference proteome</keyword>
<evidence type="ECO:0008006" key="4">
    <source>
        <dbReference type="Google" id="ProtNLM"/>
    </source>
</evidence>
<keyword evidence="1" id="KW-1133">Transmembrane helix</keyword>
<dbReference type="AlphaFoldDB" id="A0A4Y7QPF5"/>
<keyword evidence="1" id="KW-0472">Membrane</keyword>
<name>A0A4Y7QPF5_9AGAM</name>
<dbReference type="EMBL" id="ML170157">
    <property type="protein sequence ID" value="TDL28840.1"/>
    <property type="molecule type" value="Genomic_DNA"/>
</dbReference>
<protein>
    <recommendedName>
        <fullName evidence="4">Major facilitator superfamily (MFS) profile domain-containing protein</fullName>
    </recommendedName>
</protein>
<dbReference type="SUPFAM" id="SSF103473">
    <property type="entry name" value="MFS general substrate transporter"/>
    <property type="match status" value="1"/>
</dbReference>